<feature type="domain" description="Glucose-methanol-choline oxidoreductase N-terminal" evidence="7">
    <location>
        <begin position="85"/>
        <end position="108"/>
    </location>
</feature>
<comment type="caution">
    <text evidence="9">The sequence shown here is derived from an EMBL/GenBank/DDBJ whole genome shotgun (WGS) entry which is preliminary data.</text>
</comment>
<feature type="binding site" evidence="5">
    <location>
        <position position="87"/>
    </location>
    <ligand>
        <name>FAD</name>
        <dbReference type="ChEBI" id="CHEBI:57692"/>
    </ligand>
</feature>
<name>A0A562LFD6_9GAMM</name>
<dbReference type="InterPro" id="IPR007867">
    <property type="entry name" value="GMC_OxRtase_C"/>
</dbReference>
<dbReference type="EMBL" id="VLKN01000001">
    <property type="protein sequence ID" value="TWI06316.1"/>
    <property type="molecule type" value="Genomic_DNA"/>
</dbReference>
<evidence type="ECO:0000259" key="8">
    <source>
        <dbReference type="PROSITE" id="PS00624"/>
    </source>
</evidence>
<evidence type="ECO:0000256" key="1">
    <source>
        <dbReference type="ARBA" id="ARBA00001974"/>
    </source>
</evidence>
<dbReference type="NCBIfam" id="NF002550">
    <property type="entry name" value="PRK02106.1"/>
    <property type="match status" value="1"/>
</dbReference>
<evidence type="ECO:0000256" key="6">
    <source>
        <dbReference type="RuleBase" id="RU003968"/>
    </source>
</evidence>
<dbReference type="GO" id="GO:0050660">
    <property type="term" value="F:flavin adenine dinucleotide binding"/>
    <property type="evidence" value="ECO:0007669"/>
    <property type="project" value="InterPro"/>
</dbReference>
<dbReference type="InterPro" id="IPR036188">
    <property type="entry name" value="FAD/NAD-bd_sf"/>
</dbReference>
<organism evidence="9 10">
    <name type="scientific">Luteimonas cucumeris</name>
    <dbReference type="NCBI Taxonomy" id="985012"/>
    <lineage>
        <taxon>Bacteria</taxon>
        <taxon>Pseudomonadati</taxon>
        <taxon>Pseudomonadota</taxon>
        <taxon>Gammaproteobacteria</taxon>
        <taxon>Lysobacterales</taxon>
        <taxon>Lysobacteraceae</taxon>
        <taxon>Luteimonas</taxon>
    </lineage>
</organism>
<comment type="cofactor">
    <cofactor evidence="1 5">
        <name>FAD</name>
        <dbReference type="ChEBI" id="CHEBI:57692"/>
    </cofactor>
</comment>
<dbReference type="AlphaFoldDB" id="A0A562LFD6"/>
<protein>
    <submittedName>
        <fullName evidence="9">Choline dehydrogenase</fullName>
    </submittedName>
</protein>
<dbReference type="PIRSF" id="PIRSF000137">
    <property type="entry name" value="Alcohol_oxidase"/>
    <property type="match status" value="1"/>
</dbReference>
<dbReference type="PANTHER" id="PTHR11552">
    <property type="entry name" value="GLUCOSE-METHANOL-CHOLINE GMC OXIDOREDUCTASE"/>
    <property type="match status" value="1"/>
</dbReference>
<dbReference type="PROSITE" id="PS00624">
    <property type="entry name" value="GMC_OXRED_2"/>
    <property type="match status" value="1"/>
</dbReference>
<evidence type="ECO:0000313" key="10">
    <source>
        <dbReference type="Proteomes" id="UP000315167"/>
    </source>
</evidence>
<comment type="similarity">
    <text evidence="2 6">Belongs to the GMC oxidoreductase family.</text>
</comment>
<evidence type="ECO:0000256" key="2">
    <source>
        <dbReference type="ARBA" id="ARBA00010790"/>
    </source>
</evidence>
<evidence type="ECO:0000313" key="9">
    <source>
        <dbReference type="EMBL" id="TWI06316.1"/>
    </source>
</evidence>
<feature type="domain" description="Glucose-methanol-choline oxidoreductase N-terminal" evidence="8">
    <location>
        <begin position="266"/>
        <end position="280"/>
    </location>
</feature>
<evidence type="ECO:0000259" key="7">
    <source>
        <dbReference type="PROSITE" id="PS00623"/>
    </source>
</evidence>
<reference evidence="9 10" key="1">
    <citation type="journal article" date="2015" name="Stand. Genomic Sci.">
        <title>Genomic Encyclopedia of Bacterial and Archaeal Type Strains, Phase III: the genomes of soil and plant-associated and newly described type strains.</title>
        <authorList>
            <person name="Whitman W.B."/>
            <person name="Woyke T."/>
            <person name="Klenk H.P."/>
            <person name="Zhou Y."/>
            <person name="Lilburn T.G."/>
            <person name="Beck B.J."/>
            <person name="De Vos P."/>
            <person name="Vandamme P."/>
            <person name="Eisen J.A."/>
            <person name="Garrity G."/>
            <person name="Hugenholtz P."/>
            <person name="Kyrpides N.C."/>
        </authorList>
    </citation>
    <scope>NUCLEOTIDE SEQUENCE [LARGE SCALE GENOMIC DNA]</scope>
    <source>
        <strain evidence="9 10">CGMCC 1.10821</strain>
    </source>
</reference>
<dbReference type="PROSITE" id="PS00623">
    <property type="entry name" value="GMC_OXRED_1"/>
    <property type="match status" value="1"/>
</dbReference>
<dbReference type="SUPFAM" id="SSF51905">
    <property type="entry name" value="FAD/NAD(P)-binding domain"/>
    <property type="match status" value="1"/>
</dbReference>
<evidence type="ECO:0000256" key="3">
    <source>
        <dbReference type="ARBA" id="ARBA00022630"/>
    </source>
</evidence>
<proteinExistence type="inferred from homology"/>
<dbReference type="Pfam" id="PF05199">
    <property type="entry name" value="GMC_oxred_C"/>
    <property type="match status" value="1"/>
</dbReference>
<gene>
    <name evidence="9" type="ORF">IP90_00582</name>
</gene>
<dbReference type="GO" id="GO:0016614">
    <property type="term" value="F:oxidoreductase activity, acting on CH-OH group of donors"/>
    <property type="evidence" value="ECO:0007669"/>
    <property type="project" value="InterPro"/>
</dbReference>
<dbReference type="SUPFAM" id="SSF54373">
    <property type="entry name" value="FAD-linked reductases, C-terminal domain"/>
    <property type="match status" value="1"/>
</dbReference>
<evidence type="ECO:0000256" key="4">
    <source>
        <dbReference type="ARBA" id="ARBA00022827"/>
    </source>
</evidence>
<dbReference type="PANTHER" id="PTHR11552:SF147">
    <property type="entry name" value="CHOLINE DEHYDROGENASE, MITOCHONDRIAL"/>
    <property type="match status" value="1"/>
</dbReference>
<dbReference type="InterPro" id="IPR000172">
    <property type="entry name" value="GMC_OxRdtase_N"/>
</dbReference>
<dbReference type="Gene3D" id="3.30.560.10">
    <property type="entry name" value="Glucose Oxidase, domain 3"/>
    <property type="match status" value="1"/>
</dbReference>
<keyword evidence="3 6" id="KW-0285">Flavoprotein</keyword>
<accession>A0A562LFD6</accession>
<sequence length="541" mass="58843">MPDPAAIYDYIIIGAGSAGCVLANRLSEDPSVKVLLLEAGPRDWHPFIHMPAGLAKLVGQKGVNWNYDTAPEPQLNHRMLWWPRGKVLGGSSSINAMCYIRGVAEDYDGWAAQGATGWDWASVLPYFRRSESNSRVLRHAQDEREFAALHGGDGPLSVSDLRYTNPLSHAFIQAGQQAGFAHNPDFNGPQQQGVGLYQVTQRDGARCSSAAAYLKPARSRTNLSVHTGALAQRIVLEDGRAVGVAYARDGKTMRARAEREVLLSGGTINSPQLLMLSGIGPAAELRGHGIDVAVDAPDVGQNLQDHLDICTLQHSTRRVSYDRVSDATIAFHYYLRGRRGPGSSNIAEAGGFVRSRHAADARADIQFHFVPAMLDDHGRRRLQGDGYTLHACFLHPRSRGRIRLTGTDPAGKARIEANYLSDAEGHDLKMMVECARLSRDIFAQRAFDPYRGAPIFPARSDLSDAELIEFIRAKAETVYHPIGTCRMGSDGASVVDPQLRVRGVDGLRVVDASVMPTLISGNTNAPTIMIAERAADLIRAA</sequence>
<keyword evidence="10" id="KW-1185">Reference proteome</keyword>
<dbReference type="InterPro" id="IPR012132">
    <property type="entry name" value="GMC_OxRdtase"/>
</dbReference>
<dbReference type="Proteomes" id="UP000315167">
    <property type="component" value="Unassembled WGS sequence"/>
</dbReference>
<keyword evidence="4 5" id="KW-0274">FAD</keyword>
<dbReference type="Pfam" id="PF00732">
    <property type="entry name" value="GMC_oxred_N"/>
    <property type="match status" value="1"/>
</dbReference>
<dbReference type="Gene3D" id="3.50.50.60">
    <property type="entry name" value="FAD/NAD(P)-binding domain"/>
    <property type="match status" value="1"/>
</dbReference>
<evidence type="ECO:0000256" key="5">
    <source>
        <dbReference type="PIRSR" id="PIRSR000137-2"/>
    </source>
</evidence>